<proteinExistence type="predicted"/>
<protein>
    <submittedName>
        <fullName evidence="1">Uncharacterized protein</fullName>
    </submittedName>
</protein>
<reference evidence="1 2" key="1">
    <citation type="submission" date="2019-09" db="EMBL/GenBank/DDBJ databases">
        <title>Isolation and identification of active actinomycetes.</title>
        <authorList>
            <person name="Yu Z."/>
            <person name="Han C."/>
            <person name="Yu B."/>
        </authorList>
    </citation>
    <scope>NUCLEOTIDE SEQUENCE [LARGE SCALE GENOMIC DNA]</scope>
    <source>
        <strain evidence="1 2">NEAU-H2</strain>
    </source>
</reference>
<dbReference type="Proteomes" id="UP000442990">
    <property type="component" value="Unassembled WGS sequence"/>
</dbReference>
<name>A0A7J5DM49_9ACTN</name>
<gene>
    <name evidence="1" type="ORF">F8144_05605</name>
</gene>
<evidence type="ECO:0000313" key="1">
    <source>
        <dbReference type="EMBL" id="KAB1989821.1"/>
    </source>
</evidence>
<evidence type="ECO:0000313" key="2">
    <source>
        <dbReference type="Proteomes" id="UP000442990"/>
    </source>
</evidence>
<sequence>MGYDIYIQGGDGKLLAGDENSFRFGYFRMPQVVALMEHFGMVVERPLPSAPALSAYGLTEQDFKSGAQPAQATINRIAEYRAAHQAVMDTAESAPTGIPTYKLRYNDGFLTTAAEIRAALAAYDAHPQADLGEVLLDDSRWPRWTAFLRRAQMHCGFRIY</sequence>
<organism evidence="1 2">
    <name type="scientific">Streptomyces triticiradicis</name>
    <dbReference type="NCBI Taxonomy" id="2651189"/>
    <lineage>
        <taxon>Bacteria</taxon>
        <taxon>Bacillati</taxon>
        <taxon>Actinomycetota</taxon>
        <taxon>Actinomycetes</taxon>
        <taxon>Kitasatosporales</taxon>
        <taxon>Streptomycetaceae</taxon>
        <taxon>Streptomyces</taxon>
    </lineage>
</organism>
<dbReference type="AlphaFoldDB" id="A0A7J5DM49"/>
<dbReference type="RefSeq" id="WP_151468123.1">
    <property type="nucleotide sequence ID" value="NZ_WBKG01000003.1"/>
</dbReference>
<dbReference type="EMBL" id="WBKG01000003">
    <property type="protein sequence ID" value="KAB1989821.1"/>
    <property type="molecule type" value="Genomic_DNA"/>
</dbReference>
<comment type="caution">
    <text evidence="1">The sequence shown here is derived from an EMBL/GenBank/DDBJ whole genome shotgun (WGS) entry which is preliminary data.</text>
</comment>
<accession>A0A7J5DM49</accession>
<keyword evidence="2" id="KW-1185">Reference proteome</keyword>